<dbReference type="Pfam" id="PF13442">
    <property type="entry name" value="Cytochrome_CBB3"/>
    <property type="match status" value="1"/>
</dbReference>
<proteinExistence type="predicted"/>
<comment type="caution">
    <text evidence="6">The sequence shown here is derived from an EMBL/GenBank/DDBJ whole genome shotgun (WGS) entry which is preliminary data.</text>
</comment>
<dbReference type="AlphaFoldDB" id="A0A7Z0VHU8"/>
<keyword evidence="7" id="KW-1185">Reference proteome</keyword>
<dbReference type="Gene3D" id="1.10.760.10">
    <property type="entry name" value="Cytochrome c-like domain"/>
    <property type="match status" value="1"/>
</dbReference>
<name>A0A7Z0VHU8_9GAMM</name>
<accession>A0A7Z0VHU8</accession>
<evidence type="ECO:0000259" key="5">
    <source>
        <dbReference type="Pfam" id="PF13442"/>
    </source>
</evidence>
<reference evidence="6 7" key="1">
    <citation type="submission" date="2016-06" db="EMBL/GenBank/DDBJ databases">
        <title>Genome sequence of endosymbiont of Candidatus Endolucinida thiodiazotropha.</title>
        <authorList>
            <person name="Poehlein A."/>
            <person name="Koenig S."/>
            <person name="Heiden S.E."/>
            <person name="Thuermer A."/>
            <person name="Voget S."/>
            <person name="Daniel R."/>
            <person name="Markert S."/>
            <person name="Gros O."/>
            <person name="Schweder T."/>
        </authorList>
    </citation>
    <scope>NUCLEOTIDE SEQUENCE [LARGE SCALE GENOMIC DNA]</scope>
    <source>
        <strain evidence="6 7">COS</strain>
    </source>
</reference>
<evidence type="ECO:0000313" key="6">
    <source>
        <dbReference type="EMBL" id="ODJ85838.1"/>
    </source>
</evidence>
<dbReference type="InterPro" id="IPR009056">
    <property type="entry name" value="Cyt_c-like_dom"/>
</dbReference>
<dbReference type="Proteomes" id="UP000094769">
    <property type="component" value="Unassembled WGS sequence"/>
</dbReference>
<dbReference type="RefSeq" id="WP_069128269.1">
    <property type="nucleotide sequence ID" value="NZ_MARB01000034.1"/>
</dbReference>
<dbReference type="SUPFAM" id="SSF46626">
    <property type="entry name" value="Cytochrome c"/>
    <property type="match status" value="1"/>
</dbReference>
<feature type="domain" description="Cytochrome c" evidence="5">
    <location>
        <begin position="34"/>
        <end position="98"/>
    </location>
</feature>
<sequence>MKQPVLIIASLLFLAQSASAAGIPEPRRIELLNLLKHDCGSCHGLSLKGGLGPPLTPTKLQGKPVDFLAATILYGRTGTPMPPWRPFLTNREADWLAQQIKEGVQ</sequence>
<evidence type="ECO:0000256" key="3">
    <source>
        <dbReference type="ARBA" id="ARBA00023004"/>
    </source>
</evidence>
<evidence type="ECO:0000256" key="1">
    <source>
        <dbReference type="ARBA" id="ARBA00022617"/>
    </source>
</evidence>
<keyword evidence="1" id="KW-0349">Heme</keyword>
<dbReference type="GO" id="GO:0009055">
    <property type="term" value="F:electron transfer activity"/>
    <property type="evidence" value="ECO:0007669"/>
    <property type="project" value="InterPro"/>
</dbReference>
<organism evidence="6 7">
    <name type="scientific">Candidatus Thiodiazotropha endolucinida</name>
    <dbReference type="NCBI Taxonomy" id="1655433"/>
    <lineage>
        <taxon>Bacteria</taxon>
        <taxon>Pseudomonadati</taxon>
        <taxon>Pseudomonadota</taxon>
        <taxon>Gammaproteobacteria</taxon>
        <taxon>Chromatiales</taxon>
        <taxon>Sedimenticolaceae</taxon>
        <taxon>Candidatus Thiodiazotropha</taxon>
    </lineage>
</organism>
<evidence type="ECO:0000256" key="2">
    <source>
        <dbReference type="ARBA" id="ARBA00022723"/>
    </source>
</evidence>
<dbReference type="GO" id="GO:0046872">
    <property type="term" value="F:metal ion binding"/>
    <property type="evidence" value="ECO:0007669"/>
    <property type="project" value="UniProtKB-KW"/>
</dbReference>
<dbReference type="InterPro" id="IPR036909">
    <property type="entry name" value="Cyt_c-like_dom_sf"/>
</dbReference>
<dbReference type="OrthoDB" id="8689082at2"/>
<dbReference type="GO" id="GO:0020037">
    <property type="term" value="F:heme binding"/>
    <property type="evidence" value="ECO:0007669"/>
    <property type="project" value="InterPro"/>
</dbReference>
<feature type="signal peptide" evidence="4">
    <location>
        <begin position="1"/>
        <end position="20"/>
    </location>
</feature>
<dbReference type="EMBL" id="MARB01000034">
    <property type="protein sequence ID" value="ODJ85838.1"/>
    <property type="molecule type" value="Genomic_DNA"/>
</dbReference>
<keyword evidence="2" id="KW-0479">Metal-binding</keyword>
<evidence type="ECO:0000256" key="4">
    <source>
        <dbReference type="SAM" id="SignalP"/>
    </source>
</evidence>
<gene>
    <name evidence="6" type="ORF">CODIS_39560</name>
</gene>
<protein>
    <recommendedName>
        <fullName evidence="5">Cytochrome c domain-containing protein</fullName>
    </recommendedName>
</protein>
<keyword evidence="3" id="KW-0408">Iron</keyword>
<feature type="chain" id="PRO_5030654150" description="Cytochrome c domain-containing protein" evidence="4">
    <location>
        <begin position="21"/>
        <end position="105"/>
    </location>
</feature>
<keyword evidence="4" id="KW-0732">Signal</keyword>
<evidence type="ECO:0000313" key="7">
    <source>
        <dbReference type="Proteomes" id="UP000094769"/>
    </source>
</evidence>